<keyword evidence="1" id="KW-0472">Membrane</keyword>
<name>A0A645FIM1_9ZZZZ</name>
<keyword evidence="1" id="KW-0812">Transmembrane</keyword>
<protein>
    <submittedName>
        <fullName evidence="2">Uncharacterized protein</fullName>
    </submittedName>
</protein>
<feature type="transmembrane region" description="Helical" evidence="1">
    <location>
        <begin position="9"/>
        <end position="29"/>
    </location>
</feature>
<evidence type="ECO:0000313" key="2">
    <source>
        <dbReference type="EMBL" id="MPN14265.1"/>
    </source>
</evidence>
<organism evidence="2">
    <name type="scientific">bioreactor metagenome</name>
    <dbReference type="NCBI Taxonomy" id="1076179"/>
    <lineage>
        <taxon>unclassified sequences</taxon>
        <taxon>metagenomes</taxon>
        <taxon>ecological metagenomes</taxon>
    </lineage>
</organism>
<keyword evidence="1" id="KW-1133">Transmembrane helix</keyword>
<proteinExistence type="predicted"/>
<feature type="transmembrane region" description="Helical" evidence="1">
    <location>
        <begin position="74"/>
        <end position="93"/>
    </location>
</feature>
<accession>A0A645FIM1</accession>
<sequence length="134" mass="15598">MNLNKFKRVIYINEISFFFGWIIIFLLGADKPPPIGFIWLVLLVIFLDVIQYFYLKRFLTNLENKSEGVFIKNLFFSVLAGSGVSILTILSRLKMFLSIGFVNTLVWIVIITIVAILYGIYFYIINILLIKYIV</sequence>
<dbReference type="AlphaFoldDB" id="A0A645FIM1"/>
<reference evidence="2" key="1">
    <citation type="submission" date="2019-08" db="EMBL/GenBank/DDBJ databases">
        <authorList>
            <person name="Kucharzyk K."/>
            <person name="Murdoch R.W."/>
            <person name="Higgins S."/>
            <person name="Loffler F."/>
        </authorList>
    </citation>
    <scope>NUCLEOTIDE SEQUENCE</scope>
</reference>
<evidence type="ECO:0000256" key="1">
    <source>
        <dbReference type="SAM" id="Phobius"/>
    </source>
</evidence>
<gene>
    <name evidence="2" type="ORF">SDC9_161591</name>
</gene>
<dbReference type="EMBL" id="VSSQ01060868">
    <property type="protein sequence ID" value="MPN14265.1"/>
    <property type="molecule type" value="Genomic_DNA"/>
</dbReference>
<feature type="transmembrane region" description="Helical" evidence="1">
    <location>
        <begin position="105"/>
        <end position="129"/>
    </location>
</feature>
<feature type="transmembrane region" description="Helical" evidence="1">
    <location>
        <begin position="35"/>
        <end position="54"/>
    </location>
</feature>
<comment type="caution">
    <text evidence="2">The sequence shown here is derived from an EMBL/GenBank/DDBJ whole genome shotgun (WGS) entry which is preliminary data.</text>
</comment>